<comment type="caution">
    <text evidence="1">The sequence shown here is derived from an EMBL/GenBank/DDBJ whole genome shotgun (WGS) entry which is preliminary data.</text>
</comment>
<name>A0A4Y2JDK9_ARAVE</name>
<gene>
    <name evidence="1" type="ORF">AVEN_97366_1</name>
</gene>
<evidence type="ECO:0000313" key="1">
    <source>
        <dbReference type="EMBL" id="GBM87498.1"/>
    </source>
</evidence>
<evidence type="ECO:0000313" key="2">
    <source>
        <dbReference type="Proteomes" id="UP000499080"/>
    </source>
</evidence>
<reference evidence="1 2" key="1">
    <citation type="journal article" date="2019" name="Sci. Rep.">
        <title>Orb-weaving spider Araneus ventricosus genome elucidates the spidroin gene catalogue.</title>
        <authorList>
            <person name="Kono N."/>
            <person name="Nakamura H."/>
            <person name="Ohtoshi R."/>
            <person name="Moran D.A.P."/>
            <person name="Shinohara A."/>
            <person name="Yoshida Y."/>
            <person name="Fujiwara M."/>
            <person name="Mori M."/>
            <person name="Tomita M."/>
            <person name="Arakawa K."/>
        </authorList>
    </citation>
    <scope>NUCLEOTIDE SEQUENCE [LARGE SCALE GENOMIC DNA]</scope>
</reference>
<sequence>MNDGRIMLGGSFFFSATLHPVNRDGAINQSPTGRIKPCRAFRHCCFRGPPFSSPISLWFQHDMNDGRIMLGGSFFFSATLQPVNRDGAINQSPPGRIKLCRGL</sequence>
<accession>A0A4Y2JDK9</accession>
<keyword evidence="2" id="KW-1185">Reference proteome</keyword>
<organism evidence="1 2">
    <name type="scientific">Araneus ventricosus</name>
    <name type="common">Orbweaver spider</name>
    <name type="synonym">Epeira ventricosa</name>
    <dbReference type="NCBI Taxonomy" id="182803"/>
    <lineage>
        <taxon>Eukaryota</taxon>
        <taxon>Metazoa</taxon>
        <taxon>Ecdysozoa</taxon>
        <taxon>Arthropoda</taxon>
        <taxon>Chelicerata</taxon>
        <taxon>Arachnida</taxon>
        <taxon>Araneae</taxon>
        <taxon>Araneomorphae</taxon>
        <taxon>Entelegynae</taxon>
        <taxon>Araneoidea</taxon>
        <taxon>Araneidae</taxon>
        <taxon>Araneus</taxon>
    </lineage>
</organism>
<dbReference type="AlphaFoldDB" id="A0A4Y2JDK9"/>
<dbReference type="EMBL" id="BGPR01003386">
    <property type="protein sequence ID" value="GBM87498.1"/>
    <property type="molecule type" value="Genomic_DNA"/>
</dbReference>
<proteinExistence type="predicted"/>
<protein>
    <submittedName>
        <fullName evidence="1">Uncharacterized protein</fullName>
    </submittedName>
</protein>
<dbReference type="Proteomes" id="UP000499080">
    <property type="component" value="Unassembled WGS sequence"/>
</dbReference>